<dbReference type="PANTHER" id="PTHR21089">
    <property type="entry name" value="SHIKIMATE DEHYDROGENASE"/>
    <property type="match status" value="1"/>
</dbReference>
<sequence>MRKFGLIGKSLGHSFSPSYFSTKFEKEGITDASYSPFPLADISEIDVLLQSPEICGLNVTIPYKEAVIPYLYGLSHEAEKIGAVNTLAKVGNDWIGHNTDHVGFVRSIAPFLEPSDQKALILGTGGASKAIAYALDQKGIIYKHVSRTPTGDELPYEALSSIVPHVDMIINTTPLGTFPAITEHPPIDFHLLSEKHFVIDLIYNPTETALLKAAKLNGARILNGLSMLHEQAEESWRIWNEQV</sequence>
<dbReference type="GO" id="GO:0009073">
    <property type="term" value="P:aromatic amino acid family biosynthetic process"/>
    <property type="evidence" value="ECO:0007669"/>
    <property type="project" value="UniProtKB-KW"/>
</dbReference>
<evidence type="ECO:0000313" key="5">
    <source>
        <dbReference type="EMBL" id="KAB2817982.1"/>
    </source>
</evidence>
<dbReference type="Gene3D" id="3.40.50.720">
    <property type="entry name" value="NAD(P)-binding Rossmann-like Domain"/>
    <property type="match status" value="1"/>
</dbReference>
<dbReference type="InterPro" id="IPR046346">
    <property type="entry name" value="Aminoacid_DH-like_N_sf"/>
</dbReference>
<proteinExistence type="predicted"/>
<organism evidence="5 6">
    <name type="scientific">Phaeocystidibacter marisrubri</name>
    <dbReference type="NCBI Taxonomy" id="1577780"/>
    <lineage>
        <taxon>Bacteria</taxon>
        <taxon>Pseudomonadati</taxon>
        <taxon>Bacteroidota</taxon>
        <taxon>Flavobacteriia</taxon>
        <taxon>Flavobacteriales</taxon>
        <taxon>Phaeocystidibacteraceae</taxon>
        <taxon>Phaeocystidibacter</taxon>
    </lineage>
</organism>
<protein>
    <submittedName>
        <fullName evidence="5">Shikimate dehydrogenase</fullName>
    </submittedName>
</protein>
<dbReference type="SUPFAM" id="SSF51735">
    <property type="entry name" value="NAD(P)-binding Rossmann-fold domains"/>
    <property type="match status" value="1"/>
</dbReference>
<dbReference type="Gene3D" id="3.40.50.10860">
    <property type="entry name" value="Leucine Dehydrogenase, chain A, domain 1"/>
    <property type="match status" value="1"/>
</dbReference>
<dbReference type="SUPFAM" id="SSF53223">
    <property type="entry name" value="Aminoacid dehydrogenase-like, N-terminal domain"/>
    <property type="match status" value="1"/>
</dbReference>
<evidence type="ECO:0000256" key="1">
    <source>
        <dbReference type="ARBA" id="ARBA00004871"/>
    </source>
</evidence>
<reference evidence="5 6" key="1">
    <citation type="submission" date="2019-10" db="EMBL/GenBank/DDBJ databases">
        <title>Genome sequence of Phaeocystidibacter marisrubri JCM30614 (type strain).</title>
        <authorList>
            <person name="Bowman J.P."/>
        </authorList>
    </citation>
    <scope>NUCLEOTIDE SEQUENCE [LARGE SCALE GENOMIC DNA]</scope>
    <source>
        <strain evidence="5 6">JCM 30614</strain>
    </source>
</reference>
<dbReference type="GO" id="GO:0009423">
    <property type="term" value="P:chorismate biosynthetic process"/>
    <property type="evidence" value="ECO:0007669"/>
    <property type="project" value="TreeGrafter"/>
</dbReference>
<name>A0A6L3ZIY7_9FLAO</name>
<dbReference type="CDD" id="cd01065">
    <property type="entry name" value="NAD_bind_Shikimate_DH"/>
    <property type="match status" value="1"/>
</dbReference>
<dbReference type="InterPro" id="IPR013708">
    <property type="entry name" value="Shikimate_DH-bd_N"/>
</dbReference>
<evidence type="ECO:0000256" key="3">
    <source>
        <dbReference type="ARBA" id="ARBA00023141"/>
    </source>
</evidence>
<evidence type="ECO:0000259" key="4">
    <source>
        <dbReference type="Pfam" id="PF08501"/>
    </source>
</evidence>
<comment type="pathway">
    <text evidence="1">Metabolic intermediate biosynthesis; chorismate biosynthesis; chorismate from D-erythrose 4-phosphate and phosphoenolpyruvate: step 4/7.</text>
</comment>
<dbReference type="Pfam" id="PF08501">
    <property type="entry name" value="Shikimate_dh_N"/>
    <property type="match status" value="1"/>
</dbReference>
<dbReference type="GO" id="GO:0019632">
    <property type="term" value="P:shikimate metabolic process"/>
    <property type="evidence" value="ECO:0007669"/>
    <property type="project" value="TreeGrafter"/>
</dbReference>
<dbReference type="RefSeq" id="WP_151692670.1">
    <property type="nucleotide sequence ID" value="NZ_BMGX01000002.1"/>
</dbReference>
<evidence type="ECO:0000256" key="2">
    <source>
        <dbReference type="ARBA" id="ARBA00023002"/>
    </source>
</evidence>
<accession>A0A6L3ZIY7</accession>
<evidence type="ECO:0000313" key="6">
    <source>
        <dbReference type="Proteomes" id="UP000484164"/>
    </source>
</evidence>
<keyword evidence="2" id="KW-0560">Oxidoreductase</keyword>
<dbReference type="OrthoDB" id="9792692at2"/>
<dbReference type="Proteomes" id="UP000484164">
    <property type="component" value="Unassembled WGS sequence"/>
</dbReference>
<dbReference type="GO" id="GO:0050661">
    <property type="term" value="F:NADP binding"/>
    <property type="evidence" value="ECO:0007669"/>
    <property type="project" value="TreeGrafter"/>
</dbReference>
<dbReference type="AlphaFoldDB" id="A0A6L3ZIY7"/>
<dbReference type="InterPro" id="IPR036291">
    <property type="entry name" value="NAD(P)-bd_dom_sf"/>
</dbReference>
<gene>
    <name evidence="5" type="ORF">F8C82_06150</name>
</gene>
<keyword evidence="3" id="KW-0057">Aromatic amino acid biosynthesis</keyword>
<dbReference type="InterPro" id="IPR022893">
    <property type="entry name" value="Shikimate_DH_fam"/>
</dbReference>
<dbReference type="GO" id="GO:0005829">
    <property type="term" value="C:cytosol"/>
    <property type="evidence" value="ECO:0007669"/>
    <property type="project" value="TreeGrafter"/>
</dbReference>
<comment type="caution">
    <text evidence="5">The sequence shown here is derived from an EMBL/GenBank/DDBJ whole genome shotgun (WGS) entry which is preliminary data.</text>
</comment>
<keyword evidence="3" id="KW-0028">Amino-acid biosynthesis</keyword>
<keyword evidence="6" id="KW-1185">Reference proteome</keyword>
<feature type="domain" description="Shikimate dehydrogenase substrate binding N-terminal" evidence="4">
    <location>
        <begin position="6"/>
        <end position="87"/>
    </location>
</feature>
<dbReference type="EMBL" id="WBVQ01000001">
    <property type="protein sequence ID" value="KAB2817982.1"/>
    <property type="molecule type" value="Genomic_DNA"/>
</dbReference>
<dbReference type="PANTHER" id="PTHR21089:SF1">
    <property type="entry name" value="BIFUNCTIONAL 3-DEHYDROQUINATE DEHYDRATASE_SHIKIMATE DEHYDROGENASE, CHLOROPLASTIC"/>
    <property type="match status" value="1"/>
</dbReference>
<dbReference type="GO" id="GO:0004764">
    <property type="term" value="F:shikimate 3-dehydrogenase (NADP+) activity"/>
    <property type="evidence" value="ECO:0007669"/>
    <property type="project" value="InterPro"/>
</dbReference>